<dbReference type="Gene3D" id="3.20.180.20">
    <property type="entry name" value="Dynein heavy chain, N-terminal domain 2"/>
    <property type="match status" value="1"/>
</dbReference>
<dbReference type="InterPro" id="IPR049400">
    <property type="entry name" value="DYNC2H1_AAA_dom"/>
</dbReference>
<feature type="compositionally biased region" description="Basic and acidic residues" evidence="20">
    <location>
        <begin position="288"/>
        <end position="305"/>
    </location>
</feature>
<dbReference type="PANTHER" id="PTHR45703">
    <property type="entry name" value="DYNEIN HEAVY CHAIN"/>
    <property type="match status" value="1"/>
</dbReference>
<evidence type="ECO:0000256" key="10">
    <source>
        <dbReference type="ARBA" id="ARBA00022840"/>
    </source>
</evidence>
<dbReference type="Pfam" id="PF12777">
    <property type="entry name" value="MT"/>
    <property type="match status" value="1"/>
</dbReference>
<dbReference type="CDD" id="cd00009">
    <property type="entry name" value="AAA"/>
    <property type="match status" value="1"/>
</dbReference>
<dbReference type="Pfam" id="PF18199">
    <property type="entry name" value="Dynein_C"/>
    <property type="match status" value="1"/>
</dbReference>
<dbReference type="Gene3D" id="6.10.140.1060">
    <property type="match status" value="1"/>
</dbReference>
<dbReference type="OrthoDB" id="10252139at2759"/>
<dbReference type="FunFam" id="3.40.50.300:FF:000598">
    <property type="entry name" value="Dynein cytoplasmic 2 heavy chain 1"/>
    <property type="match status" value="1"/>
</dbReference>
<evidence type="ECO:0000256" key="4">
    <source>
        <dbReference type="ARBA" id="ARBA00022473"/>
    </source>
</evidence>
<evidence type="ECO:0000256" key="17">
    <source>
        <dbReference type="ARBA" id="ARBA00023273"/>
    </source>
</evidence>
<dbReference type="GO" id="GO:0060170">
    <property type="term" value="C:ciliary membrane"/>
    <property type="evidence" value="ECO:0007669"/>
    <property type="project" value="UniProtKB-SubCell"/>
</dbReference>
<evidence type="ECO:0000256" key="9">
    <source>
        <dbReference type="ARBA" id="ARBA00022794"/>
    </source>
</evidence>
<keyword evidence="6" id="KW-0963">Cytoplasm</keyword>
<name>A0A2R5G145_9STRA</name>
<proteinExistence type="inferred from homology"/>
<evidence type="ECO:0000256" key="16">
    <source>
        <dbReference type="ARBA" id="ARBA00023212"/>
    </source>
</evidence>
<dbReference type="Pfam" id="PF12774">
    <property type="entry name" value="AAA_6"/>
    <property type="match status" value="1"/>
</dbReference>
<dbReference type="Pfam" id="PF18198">
    <property type="entry name" value="AAA_lid_11"/>
    <property type="match status" value="1"/>
</dbReference>
<dbReference type="GO" id="GO:0030286">
    <property type="term" value="C:dynein complex"/>
    <property type="evidence" value="ECO:0007669"/>
    <property type="project" value="UniProtKB-KW"/>
</dbReference>
<feature type="coiled-coil region" evidence="19">
    <location>
        <begin position="2963"/>
        <end position="3032"/>
    </location>
</feature>
<evidence type="ECO:0000256" key="11">
    <source>
        <dbReference type="ARBA" id="ARBA00023017"/>
    </source>
</evidence>
<evidence type="ECO:0000259" key="21">
    <source>
        <dbReference type="SMART" id="SM00382"/>
    </source>
</evidence>
<dbReference type="Gene3D" id="1.20.920.30">
    <property type="match status" value="1"/>
</dbReference>
<evidence type="ECO:0000256" key="1">
    <source>
        <dbReference type="ARBA" id="ARBA00004245"/>
    </source>
</evidence>
<dbReference type="FunFam" id="3.40.50.300:FF:000706">
    <property type="entry name" value="Cytoplasmic dynein 2 heavy chain 1"/>
    <property type="match status" value="1"/>
</dbReference>
<dbReference type="Pfam" id="PF08393">
    <property type="entry name" value="DHC_N2"/>
    <property type="match status" value="1"/>
</dbReference>
<reference evidence="22 23" key="1">
    <citation type="submission" date="2017-12" db="EMBL/GenBank/DDBJ databases">
        <title>Sequencing, de novo assembly and annotation of complete genome of a new Thraustochytrid species, strain FCC1311.</title>
        <authorList>
            <person name="Sedici K."/>
            <person name="Godart F."/>
            <person name="Aiese Cigliano R."/>
            <person name="Sanseverino W."/>
            <person name="Barakat M."/>
            <person name="Ortet P."/>
            <person name="Marechal E."/>
            <person name="Cagnac O."/>
            <person name="Amato A."/>
        </authorList>
    </citation>
    <scope>NUCLEOTIDE SEQUENCE [LARGE SCALE GENOMIC DNA]</scope>
</reference>
<dbReference type="InterPro" id="IPR024743">
    <property type="entry name" value="Dynein_HC_stalk"/>
</dbReference>
<evidence type="ECO:0000313" key="23">
    <source>
        <dbReference type="Proteomes" id="UP000241890"/>
    </source>
</evidence>
<dbReference type="EMBL" id="BEYU01000008">
    <property type="protein sequence ID" value="GBG24746.1"/>
    <property type="molecule type" value="Genomic_DNA"/>
</dbReference>
<evidence type="ECO:0000256" key="18">
    <source>
        <dbReference type="ARBA" id="ARBA00023902"/>
    </source>
</evidence>
<dbReference type="InterPro" id="IPR041228">
    <property type="entry name" value="Dynein_C"/>
</dbReference>
<dbReference type="Gene3D" id="1.10.8.720">
    <property type="entry name" value="Region D6 of dynein motor"/>
    <property type="match status" value="1"/>
</dbReference>
<dbReference type="InterPro" id="IPR024317">
    <property type="entry name" value="Dynein_heavy_chain_D4_dom"/>
</dbReference>
<dbReference type="GO" id="GO:0045505">
    <property type="term" value="F:dynein intermediate chain binding"/>
    <property type="evidence" value="ECO:0007669"/>
    <property type="project" value="InterPro"/>
</dbReference>
<protein>
    <recommendedName>
        <fullName evidence="18">Cytoplasmic dynein 2 heavy chain 1</fullName>
    </recommendedName>
</protein>
<dbReference type="InterPro" id="IPR042228">
    <property type="entry name" value="Dynein_linker_3"/>
</dbReference>
<dbReference type="GO" id="GO:0005524">
    <property type="term" value="F:ATP binding"/>
    <property type="evidence" value="ECO:0007669"/>
    <property type="project" value="UniProtKB-KW"/>
</dbReference>
<evidence type="ECO:0000256" key="7">
    <source>
        <dbReference type="ARBA" id="ARBA00022701"/>
    </source>
</evidence>
<evidence type="ECO:0000256" key="2">
    <source>
        <dbReference type="ARBA" id="ARBA00004522"/>
    </source>
</evidence>
<keyword evidence="15" id="KW-0505">Motor protein</keyword>
<organism evidence="22 23">
    <name type="scientific">Hondaea fermentalgiana</name>
    <dbReference type="NCBI Taxonomy" id="2315210"/>
    <lineage>
        <taxon>Eukaryota</taxon>
        <taxon>Sar</taxon>
        <taxon>Stramenopiles</taxon>
        <taxon>Bigyra</taxon>
        <taxon>Labyrinthulomycetes</taxon>
        <taxon>Thraustochytrida</taxon>
        <taxon>Thraustochytriidae</taxon>
        <taxon>Hondaea</taxon>
    </lineage>
</organism>
<dbReference type="Gene3D" id="1.20.920.20">
    <property type="match status" value="1"/>
</dbReference>
<dbReference type="GO" id="GO:0008569">
    <property type="term" value="F:minus-end-directed microtubule motor activity"/>
    <property type="evidence" value="ECO:0007669"/>
    <property type="project" value="InterPro"/>
</dbReference>
<feature type="region of interest" description="Disordered" evidence="20">
    <location>
        <begin position="3919"/>
        <end position="3941"/>
    </location>
</feature>
<dbReference type="Gene3D" id="1.20.140.100">
    <property type="entry name" value="Dynein heavy chain, N-terminal domain 2"/>
    <property type="match status" value="1"/>
</dbReference>
<evidence type="ECO:0000256" key="12">
    <source>
        <dbReference type="ARBA" id="ARBA00023054"/>
    </source>
</evidence>
<keyword evidence="7" id="KW-0493">Microtubule</keyword>
<evidence type="ECO:0000256" key="15">
    <source>
        <dbReference type="ARBA" id="ARBA00023175"/>
    </source>
</evidence>
<keyword evidence="13" id="KW-0969">Cilium</keyword>
<keyword evidence="17" id="KW-0966">Cell projection</keyword>
<dbReference type="GO" id="GO:0051959">
    <property type="term" value="F:dynein light intermediate chain binding"/>
    <property type="evidence" value="ECO:0007669"/>
    <property type="project" value="InterPro"/>
</dbReference>
<dbReference type="Gene3D" id="1.10.8.1220">
    <property type="match status" value="1"/>
</dbReference>
<dbReference type="InterPro" id="IPR035699">
    <property type="entry name" value="AAA_6"/>
</dbReference>
<keyword evidence="10" id="KW-0067">ATP-binding</keyword>
<dbReference type="Gene3D" id="3.40.50.300">
    <property type="entry name" value="P-loop containing nucleotide triphosphate hydrolases"/>
    <property type="match status" value="5"/>
</dbReference>
<dbReference type="InterPro" id="IPR041658">
    <property type="entry name" value="AAA_lid_11"/>
</dbReference>
<dbReference type="InterPro" id="IPR027417">
    <property type="entry name" value="P-loop_NTPase"/>
</dbReference>
<feature type="region of interest" description="Disordered" evidence="20">
    <location>
        <begin position="284"/>
        <end position="305"/>
    </location>
</feature>
<dbReference type="Pfam" id="PF03028">
    <property type="entry name" value="Dynein_heavy"/>
    <property type="match status" value="1"/>
</dbReference>
<dbReference type="Pfam" id="PF12775">
    <property type="entry name" value="AAA_7"/>
    <property type="match status" value="1"/>
</dbReference>
<feature type="domain" description="AAA+ ATPase" evidence="21">
    <location>
        <begin position="1595"/>
        <end position="1691"/>
    </location>
</feature>
<feature type="region of interest" description="Disordered" evidence="20">
    <location>
        <begin position="3464"/>
        <end position="3497"/>
    </location>
</feature>
<keyword evidence="14" id="KW-0472">Membrane</keyword>
<dbReference type="InterPro" id="IPR026983">
    <property type="entry name" value="DHC"/>
</dbReference>
<sequence length="4168" mass="467094">METQVVLCAAGLLGESAREENLADEDALRTISRFLEDAEIRSLLVSVDETTGKLCATTRVEETLRESGKVRYAGFVKKNCGAVTNVGRDLIATSGCSLEDLYYCLHEVYGPAAGGPARQMVDRLDEDLREMVSHDGVIGLNEELTHFEHQRKGKAVAALIRQLVDAAETSTEDLVEVAATVLPELAESERAYPTQRLRALVHVLESRHIFGSGTLAAEGGVWGLSRHALQDKVRLGNQWIAVVRELALDANDALDATQHTLQRLEDVARIRATQAELHRLLAGENDFSEEKDANPESDEAVKESEQGASLFASEKAWNVTLVRFEARFARQEKSVAAKLRSRLANLGADRTVNLLVQYRSVMTRPNLRAMLVSERETAVASIARTLEEMEAEFDARSGSPPASKANASPTLAGVLWAKQLLRAVDGMSDHLRELFEDMAASERVLDNARSLAGRIEAWQADLFRDWCMDVEDDGADLGLSGQLLEIDVDGLVCVNFSERLVTLLREVRQFSELGFKVPSHIRDTAKRAEQVYHHGVMLQKTATLFNSMETQIIPSQKAMLLDALVEFETQITENKTAWDARSDPSACRAYVNQLRRAADKLTHENRQLQKSHQVLGHQAVQLMDIDLLRHGERWRQQWAKMTTLMNRMEASYPPKRMRAWKQHWDHQVYKALEASYRTGLETLNENLGEIKAEIVFSNATRAPQFRPAIEELRASYFRKMKKFIAIPASFAGFGATRGLFVKMADRNADALQQVYAKADTLFGRLDELCASFAPYVALGRVNDLDLLIDHLKLESASDFEVNFKAIKTRRKELDKVQDFHKIDCFAISTVALKMAVQDQLARLQDALLIALRRIVTTALRETDDYLSASMERLSTRPESIEEISEATAAWKRISDEKAGVKLRWDRVEPARKLLLTSCAGQIDIAEVLEIHARLPSSWDNFEVAVVAFDDMVQDQREALKARVDDDVEACRQRIDQFASRWNSLKPDASAVDWSQSAAVEAVLDELQEWKDQFDEIERIAAACRSNCEHFELPAPAFEALDLVKRDYETARGEWDKYRAFKDELTVLRDKDWISFRTNVYEAEDLARKWLADFKGQARGPVLDHIADVCEKLRKAVPALKFMRGEPFKEEHWSTLFRKLGMPKSVTLQSLRFGHFCDVLDAVAPALQFAKDMTARAQGEVTIRDAILELKAWAETAAVELMDHEEDGRVTPLIRNWRDVLTELGDNQSLLGSLKESPYYKPFEQQASVYEQNMADLDTYLGMMNQVQRKWLYLEPIFNKGALPSEATRFRRIDDDWVEIMQKLAADPMLFALCDETNFPRLRDTLTNMCDQLERCQKALADFLEEKRSKLPRFYFIGDDDLLEILGQARNPRVIQSHLKKLFQGIHSVRFDDGETAIVAVCSSAGEEVVLENPVAVTIHVETWLQELSDEVRRTLQALVVQCVHDKQVSLTAYPSQVLCVAESIKFTSRCEHAIKQGKLPSLKKLLRKTLQGYTSAQDLDALSQLKVKALVLDLVHHISICEEVEGADVQSTQDWHWDKQLRYYLTKDNACVVRMCDAELKYTYEYWGNAPKLVHTPLTDKCYLTLTQGMHMGFGGSPYGPAGTGKTESVKALGGCLGRQVLVFNCDEGLDHHSMGRIFTGLVKCGAWGCFDEFNRLKEDQLSAVSQQIQVIQAAIKDRASKVVLLGKKIDVDPNAGIFVTMNPAGKGYGGRSKLPDNLKQLFRPVAMSRPDNNLIAEVILYSEGFQDARNLGQKLVSLYTLSRQLLSAQLHYDWGLRAMKAVLNTGGKLVMDAKRKAGGAALPSEMECALLIQSIRVNTLSKLTFEDARAFEGLIRDIFPGAASSDVANEALEEAMRVVMTEEMRLVHNDVQVRKMLQLKESLDQRMGCVIVGPSGCGKTTLWKVLRASLQRTGAQIKVYEMNPKAMPRERLLGHMDMDTREWFDGVLTKAARQVVKEPAEVRSWIVCDGDVDPEWIESLNSVLDDNKLLTMPNGERISFGPNVNFIFETHDLRFASPATISRMGMIFLSDEDVDVRRLVQCWAPEIPEQFYQALDYVTTRCAGDQVVETTLVGLVRNGLSHVTKADPEDTAGFVTALVRGLGGNLEVSAREDFARYCYELFGESPPSSKRPLDCFADRGVLAPYAAHTHLEGEFSRLGAGGAILQTASVQRNLDMILPWMQCMEPFILVGPPGCGKGMLLTQCFRTLGKAAAVTTLHCNAQTTAAHVIQKIQQACSLYSTNTGRVYRPREAERLVLYLKDINLPKPDAYDTCMLIAFLQQLLTSRGFYDENLEFLGLERVQIVASMNPPTTVGRHVLSSRFTAAMRIAYVDYADADELVTVYTQILETALEDSGSTTNLRKLAETMVGVYREVKQRFSVDDHRHYQFTPRDLTAWVLGMLRYDDAELLDVFAYEARRIFSDRLVDESSRMAFESILGNIMRKIWQHRIDGDMLFSSLHDAEAGSMVRTSLEDFEEMVQHGLMMYEREESELNLRLFPEMLQNVAHVDRVLSEASGSLMLVGRSGVGRRTSVMLVAHMRKMRFLTPTCVPEAKAFQSDLKRAIESAGVEGTQTVLYVEDHHFFASEVLETINSLLCSGEVPGLYKHEELVPLLESLREAMQEDTSEEVRSPYEFFLRRVQRNLHVCVSMDPRHEAFLLRCESNPALYKRCTMLWFGTWSRETVSNFPRRLLPQYFGPDDAPEDWDVDGLERGAAAVHASMDGATPREYVYFLDTFRELYENKAGAITKKVSQFLGGLSKLEEASTTVDDLSADAATQRVELQRKQTAADASMDEITEALQLASKTRKETETLSEDLKRAEEETLARKGKIEEELSEIQPVLESAKQAVGQIKSEHLNELRSLNTPPEPVRDVLSAVLMLLGIRDTSWMSIKRFLGNRGVKEDILNFDTQRITADIRSQVMKLLRSKGSSFERSAIQRVSVAAAPMAAWVKANVRYSLVLDKIKPLEEELSEATHALEAAQQRMGACEDELAEIDERVKELQDNFKRTTREAAQLDAKLQDTEEVLAKAQHLLGMLSGEQERWVEQAETLKRMIGSLPLRILLSAAFVTYLGKATEQERAEKVRTWRELLAMDEDEFDFLQMMSSESEMLVWKSQQGLPGDLLSVENAILILHSQSRCPFIVDPASAATRWVRANLETCEVVTQQDARFVNQVELAVRFGKTLVVLEVDGVDPLLFPLIRRDLRRQGPRWVVQIGEKTVDYHEGFRLLLVTRTPRPMLPPNAAALVNEVNFTVTRSGLEGQLLGVTVEHEQPELEAQKSEVLREEEELKVQLSTLERELLDTLAASEGNLLENKTLLETLTKTKEKSASLGTSLEASAKVSQQLDEEREQYRAFARAGAEVFFSLGALAKVNHMYQFSLVWFVRMFRDVLKNGGAGSDSEATKVEDRMQALICALERCALGVCSRALFKGDRVMFAMHLVHTLRPQLFQRGEWEFFVGEAAQPGADADSESKNRHGDEDDNEDSGEGKVSSHADGSLPSWVAQERAGEWRALRESVPRVSIDLHADAWARWGRHAECERVFPREDGVALSAFQKVLVTQALRPDRLEAAMTHFCCEGLGLDALACAEASIAALADDPTRGKAPVLLIATAGADPTADLKTFAKQRVGLDHYHELAMGGGQTEDAILLLRDAARNGDWVCLKNLHLVTGWLPRLEKTFNGLENVHERFCLWLTTEETTGFAPVLLQQSVKATFEAPPGLKRNLQRTYADGHVGAGRLSFLLAWLHALMQERRTYIPQGWTKFYEFSLGDLRCGAGVIANQEAEDGEPTDWSYIHGLMENAVYGGRVDNPFDLNVLRAYLKEYFCDDKFEGTMLTDSLPMPAEGDEEAWIADLDDADAPSLFGLAPNVERSVLRARGAATVASLKALAAHATAAGGFDRQVWRRKLAPLIALWDRHHRSGDSRACQTVESKGPDDQGDGGESDPVMVFVRTETQRAQAIVDKVNASIRNLSAVLDGTGLLTPQIQAHAQALLQHEVPADWEALWAYGPTSARAWLRAVASRHAAIGKMGSLSQETQVDLSDLFHPGTYMKALQQRTARERGVSMDSLRMQSSFAAQQNAVVTLTGLLVQGALFDASSQRLQEPASDAPEVVPAPDCHVSFVECNDDDDDGEDQQRIPLYTSLEREHLLLELDIKAARHVVTAGVAVFIGE</sequence>
<dbReference type="Pfam" id="PF21264">
    <property type="entry name" value="DYNC2H1_AAA_dom"/>
    <property type="match status" value="1"/>
</dbReference>
<dbReference type="FunFam" id="1.10.8.710:FF:000001">
    <property type="entry name" value="Dynein axonemal heavy chain 2"/>
    <property type="match status" value="1"/>
</dbReference>
<keyword evidence="8" id="KW-0547">Nucleotide-binding</keyword>
<evidence type="ECO:0000256" key="14">
    <source>
        <dbReference type="ARBA" id="ARBA00023136"/>
    </source>
</evidence>
<dbReference type="PANTHER" id="PTHR45703:SF22">
    <property type="entry name" value="DYNEIN CYTOPLASMIC 2 HEAVY CHAIN 1"/>
    <property type="match status" value="1"/>
</dbReference>
<keyword evidence="5" id="KW-1003">Cell membrane</keyword>
<evidence type="ECO:0000256" key="8">
    <source>
        <dbReference type="ARBA" id="ARBA00022741"/>
    </source>
</evidence>
<dbReference type="InterPro" id="IPR043157">
    <property type="entry name" value="Dynein_AAA1S"/>
</dbReference>
<evidence type="ECO:0000256" key="19">
    <source>
        <dbReference type="SAM" id="Coils"/>
    </source>
</evidence>
<dbReference type="InParanoid" id="A0A2R5G145"/>
<dbReference type="Pfam" id="PF12781">
    <property type="entry name" value="AAA_9"/>
    <property type="match status" value="1"/>
</dbReference>
<dbReference type="GO" id="GO:0008104">
    <property type="term" value="P:intracellular protein localization"/>
    <property type="evidence" value="ECO:0007669"/>
    <property type="project" value="UniProtKB-ARBA"/>
</dbReference>
<dbReference type="InterPro" id="IPR035706">
    <property type="entry name" value="AAA_9"/>
</dbReference>
<dbReference type="SMART" id="SM00382">
    <property type="entry name" value="AAA"/>
    <property type="match status" value="3"/>
</dbReference>
<evidence type="ECO:0000313" key="22">
    <source>
        <dbReference type="EMBL" id="GBG24746.1"/>
    </source>
</evidence>
<evidence type="ECO:0000256" key="6">
    <source>
        <dbReference type="ARBA" id="ARBA00022490"/>
    </source>
</evidence>
<keyword evidence="9" id="KW-0970">Cilium biogenesis/degradation</keyword>
<dbReference type="Pfam" id="PF22597">
    <property type="entry name" value="DYN_lid"/>
    <property type="match status" value="1"/>
</dbReference>
<dbReference type="GO" id="GO:0005874">
    <property type="term" value="C:microtubule"/>
    <property type="evidence" value="ECO:0007669"/>
    <property type="project" value="UniProtKB-KW"/>
</dbReference>
<accession>A0A2R5G145</accession>
<dbReference type="InterPro" id="IPR043160">
    <property type="entry name" value="Dynein_C_barrel"/>
</dbReference>
<comment type="subcellular location">
    <subcellularLocation>
        <location evidence="2">Cell projection</location>
        <location evidence="2">Cilium membrane</location>
        <topology evidence="2">Peripheral membrane protein</topology>
        <orientation evidence="2">Cytoplasmic side</orientation>
    </subcellularLocation>
    <subcellularLocation>
        <location evidence="1">Cytoplasm</location>
        <location evidence="1">Cytoskeleton</location>
    </subcellularLocation>
</comment>
<dbReference type="InterPro" id="IPR013602">
    <property type="entry name" value="Dynein_heavy_linker"/>
</dbReference>
<evidence type="ECO:0000256" key="20">
    <source>
        <dbReference type="SAM" id="MobiDB-lite"/>
    </source>
</evidence>
<dbReference type="Pfam" id="PF08385">
    <property type="entry name" value="DHC_N1"/>
    <property type="match status" value="1"/>
</dbReference>
<dbReference type="SUPFAM" id="SSF57997">
    <property type="entry name" value="Tropomyosin"/>
    <property type="match status" value="1"/>
</dbReference>
<dbReference type="Gene3D" id="1.20.58.1120">
    <property type="match status" value="1"/>
</dbReference>
<dbReference type="Gene3D" id="1.10.8.710">
    <property type="match status" value="1"/>
</dbReference>
<dbReference type="Gene3D" id="1.20.1270.280">
    <property type="match status" value="1"/>
</dbReference>
<feature type="domain" description="AAA+ ATPase" evidence="21">
    <location>
        <begin position="1886"/>
        <end position="2041"/>
    </location>
</feature>
<evidence type="ECO:0000256" key="5">
    <source>
        <dbReference type="ARBA" id="ARBA00022475"/>
    </source>
</evidence>
<dbReference type="InterPro" id="IPR042222">
    <property type="entry name" value="Dynein_2_N"/>
</dbReference>
<dbReference type="InterPro" id="IPR004273">
    <property type="entry name" value="Dynein_heavy_D6_P-loop"/>
</dbReference>
<dbReference type="GO" id="GO:0060271">
    <property type="term" value="P:cilium assembly"/>
    <property type="evidence" value="ECO:0007669"/>
    <property type="project" value="UniProtKB-ARBA"/>
</dbReference>
<dbReference type="InterPro" id="IPR003593">
    <property type="entry name" value="AAA+_ATPase"/>
</dbReference>
<gene>
    <name evidence="22" type="ORF">FCC1311_009642</name>
</gene>
<dbReference type="InterPro" id="IPR013594">
    <property type="entry name" value="Dynein_heavy_tail"/>
</dbReference>
<dbReference type="GO" id="GO:0007018">
    <property type="term" value="P:microtubule-based movement"/>
    <property type="evidence" value="ECO:0007669"/>
    <property type="project" value="InterPro"/>
</dbReference>
<keyword evidence="4" id="KW-0217">Developmental protein</keyword>
<comment type="similarity">
    <text evidence="3">Belongs to the dynein heavy chain family.</text>
</comment>
<feature type="domain" description="AAA+ ATPase" evidence="21">
    <location>
        <begin position="2184"/>
        <end position="2333"/>
    </location>
</feature>
<keyword evidence="12 19" id="KW-0175">Coiled coil</keyword>
<keyword evidence="16" id="KW-0206">Cytoskeleton</keyword>
<comment type="caution">
    <text evidence="22">The sequence shown here is derived from an EMBL/GenBank/DDBJ whole genome shotgun (WGS) entry which is preliminary data.</text>
</comment>
<dbReference type="Pfam" id="PF12780">
    <property type="entry name" value="AAA_8"/>
    <property type="match status" value="1"/>
</dbReference>
<evidence type="ECO:0000256" key="3">
    <source>
        <dbReference type="ARBA" id="ARBA00008887"/>
    </source>
</evidence>
<dbReference type="Proteomes" id="UP000241890">
    <property type="component" value="Unassembled WGS sequence"/>
</dbReference>
<dbReference type="FunFam" id="1.20.920.20:FF:000002">
    <property type="entry name" value="Cytoplasmic dynein 1 heavy chain"/>
    <property type="match status" value="1"/>
</dbReference>
<dbReference type="FunFam" id="3.40.50.300:FF:000071">
    <property type="entry name" value="Cytoplasmic dynein heavy chain 1"/>
    <property type="match status" value="1"/>
</dbReference>
<keyword evidence="11" id="KW-0243">Dynein</keyword>
<dbReference type="Gene3D" id="3.10.490.20">
    <property type="match status" value="1"/>
</dbReference>
<keyword evidence="23" id="KW-1185">Reference proteome</keyword>
<evidence type="ECO:0000256" key="13">
    <source>
        <dbReference type="ARBA" id="ARBA00023069"/>
    </source>
</evidence>
<dbReference type="SUPFAM" id="SSF52540">
    <property type="entry name" value="P-loop containing nucleoside triphosphate hydrolases"/>
    <property type="match status" value="4"/>
</dbReference>
<dbReference type="InterPro" id="IPR042219">
    <property type="entry name" value="AAA_lid_11_sf"/>
</dbReference>
<dbReference type="FunFam" id="3.20.180.20:FF:000002">
    <property type="entry name" value="Cytoplasmic dynein heavy chain 1"/>
    <property type="match status" value="1"/>
</dbReference>
<dbReference type="InterPro" id="IPR054354">
    <property type="entry name" value="DYNC2H1-like_lid"/>
</dbReference>